<dbReference type="CDD" id="cd02933">
    <property type="entry name" value="OYE_like_FMN"/>
    <property type="match status" value="1"/>
</dbReference>
<evidence type="ECO:0000256" key="3">
    <source>
        <dbReference type="ARBA" id="ARBA00023002"/>
    </source>
</evidence>
<evidence type="ECO:0000259" key="4">
    <source>
        <dbReference type="Pfam" id="PF00724"/>
    </source>
</evidence>
<dbReference type="GO" id="GO:0005829">
    <property type="term" value="C:cytosol"/>
    <property type="evidence" value="ECO:0007669"/>
    <property type="project" value="UniProtKB-ARBA"/>
</dbReference>
<dbReference type="SUPFAM" id="SSF51395">
    <property type="entry name" value="FMN-linked oxidoreductases"/>
    <property type="match status" value="1"/>
</dbReference>
<dbReference type="Gene3D" id="3.20.20.70">
    <property type="entry name" value="Aldolase class I"/>
    <property type="match status" value="1"/>
</dbReference>
<proteinExistence type="inferred from homology"/>
<dbReference type="InterPro" id="IPR001155">
    <property type="entry name" value="OxRdtase_FMN_N"/>
</dbReference>
<keyword evidence="6" id="KW-1185">Reference proteome</keyword>
<dbReference type="InParanoid" id="A0A371RJC6"/>
<dbReference type="EMBL" id="QUQO01000001">
    <property type="protein sequence ID" value="RFB05555.1"/>
    <property type="molecule type" value="Genomic_DNA"/>
</dbReference>
<evidence type="ECO:0000313" key="5">
    <source>
        <dbReference type="EMBL" id="RFB05555.1"/>
    </source>
</evidence>
<gene>
    <name evidence="5" type="ORF">DX908_09935</name>
</gene>
<reference evidence="5 6" key="1">
    <citation type="submission" date="2018-08" db="EMBL/GenBank/DDBJ databases">
        <title>Parvularcula sp. SM1705, isolated from surface water of the South Sea China.</title>
        <authorList>
            <person name="Sun L."/>
        </authorList>
    </citation>
    <scope>NUCLEOTIDE SEQUENCE [LARGE SCALE GENOMIC DNA]</scope>
    <source>
        <strain evidence="5 6">SM1705</strain>
    </source>
</reference>
<dbReference type="InterPro" id="IPR013785">
    <property type="entry name" value="Aldolase_TIM"/>
</dbReference>
<dbReference type="Pfam" id="PF00724">
    <property type="entry name" value="Oxidored_FMN"/>
    <property type="match status" value="1"/>
</dbReference>
<dbReference type="FunCoup" id="A0A371RJC6">
    <property type="interactions" value="309"/>
</dbReference>
<dbReference type="AlphaFoldDB" id="A0A371RJC6"/>
<dbReference type="Proteomes" id="UP000264589">
    <property type="component" value="Unassembled WGS sequence"/>
</dbReference>
<evidence type="ECO:0000313" key="6">
    <source>
        <dbReference type="Proteomes" id="UP000264589"/>
    </source>
</evidence>
<evidence type="ECO:0000256" key="1">
    <source>
        <dbReference type="ARBA" id="ARBA00001917"/>
    </source>
</evidence>
<dbReference type="InterPro" id="IPR045247">
    <property type="entry name" value="Oye-like"/>
</dbReference>
<feature type="domain" description="NADH:flavin oxidoreductase/NADH oxidase N-terminal" evidence="4">
    <location>
        <begin position="20"/>
        <end position="350"/>
    </location>
</feature>
<comment type="similarity">
    <text evidence="2">Belongs to the NADH:flavin oxidoreductase/NADH oxidase family.</text>
</comment>
<dbReference type="GO" id="GO:0016628">
    <property type="term" value="F:oxidoreductase activity, acting on the CH-CH group of donors, NAD or NADP as acceptor"/>
    <property type="evidence" value="ECO:0007669"/>
    <property type="project" value="UniProtKB-ARBA"/>
</dbReference>
<keyword evidence="3" id="KW-0560">Oxidoreductase</keyword>
<dbReference type="GO" id="GO:0010181">
    <property type="term" value="F:FMN binding"/>
    <property type="evidence" value="ECO:0007669"/>
    <property type="project" value="InterPro"/>
</dbReference>
<organism evidence="5 6">
    <name type="scientific">Parvularcula marina</name>
    <dbReference type="NCBI Taxonomy" id="2292771"/>
    <lineage>
        <taxon>Bacteria</taxon>
        <taxon>Pseudomonadati</taxon>
        <taxon>Pseudomonadota</taxon>
        <taxon>Alphaproteobacteria</taxon>
        <taxon>Parvularculales</taxon>
        <taxon>Parvularculaceae</taxon>
        <taxon>Parvularcula</taxon>
    </lineage>
</organism>
<dbReference type="PANTHER" id="PTHR22893">
    <property type="entry name" value="NADH OXIDOREDUCTASE-RELATED"/>
    <property type="match status" value="1"/>
</dbReference>
<accession>A0A371RJC6</accession>
<dbReference type="OrthoDB" id="9804454at2"/>
<evidence type="ECO:0000256" key="2">
    <source>
        <dbReference type="ARBA" id="ARBA00005979"/>
    </source>
</evidence>
<sequence length="378" mass="40903">MSMTGTTSLPEPRQAELKPLFEPLKAGDIEVPNRIFMAPLTRNRAHEDGTPSELAIDYYRQRASAGLIITEASQISAMGKGYLDTPGIHENSHVEGWKKITEAVHEAGGRIAIQLWHVGRISHTSLLPGGASPLAPSVVRAKTQTFTKNGFEDVSEPQAMSLDQIRQTIDDYARAARLAVKAGFDGVEIHAANGYLIDQFLSDATNQRDDEYGGAIEHRIRFLREVTDAVTSEIAPGRTGVRLSPYGQANDMSASDQQGTYGVAVDVLNGRGLSYLHFVERFSRDIPEDVMAGLATLAERWDGVFVPNGSFNAAEAAEWIAAGKADAVAFGKLFISNPDLPARFALGAELNEWDQSTFYGGGAEGYTDYPALGDQLTA</sequence>
<name>A0A371RJC6_9PROT</name>
<dbReference type="FunFam" id="3.20.20.70:FF:000059">
    <property type="entry name" value="N-ethylmaleimide reductase, FMN-linked"/>
    <property type="match status" value="1"/>
</dbReference>
<dbReference type="RefSeq" id="WP_116392188.1">
    <property type="nucleotide sequence ID" value="NZ_QUQO01000001.1"/>
</dbReference>
<dbReference type="PANTHER" id="PTHR22893:SF91">
    <property type="entry name" value="NADPH DEHYDROGENASE 2-RELATED"/>
    <property type="match status" value="1"/>
</dbReference>
<protein>
    <submittedName>
        <fullName evidence="5">Alkene reductase</fullName>
    </submittedName>
</protein>
<comment type="caution">
    <text evidence="5">The sequence shown here is derived from an EMBL/GenBank/DDBJ whole genome shotgun (WGS) entry which is preliminary data.</text>
</comment>
<comment type="cofactor">
    <cofactor evidence="1">
        <name>FMN</name>
        <dbReference type="ChEBI" id="CHEBI:58210"/>
    </cofactor>
</comment>